<evidence type="ECO:0000256" key="1">
    <source>
        <dbReference type="SAM" id="MobiDB-lite"/>
    </source>
</evidence>
<comment type="caution">
    <text evidence="3">The sequence shown here is derived from an EMBL/GenBank/DDBJ whole genome shotgun (WGS) entry which is preliminary data.</text>
</comment>
<evidence type="ECO:0000256" key="2">
    <source>
        <dbReference type="SAM" id="SignalP"/>
    </source>
</evidence>
<name>A0AAV6WDL4_9LAMI</name>
<proteinExistence type="predicted"/>
<keyword evidence="4" id="KW-1185">Reference proteome</keyword>
<gene>
    <name evidence="3" type="ORF">BUALT_Bualt18G0064300</name>
</gene>
<keyword evidence="2" id="KW-0732">Signal</keyword>
<dbReference type="AlphaFoldDB" id="A0AAV6WDL4"/>
<feature type="chain" id="PRO_5043563393" evidence="2">
    <location>
        <begin position="22"/>
        <end position="170"/>
    </location>
</feature>
<dbReference type="EMBL" id="WHWC01000018">
    <property type="protein sequence ID" value="KAG8365065.1"/>
    <property type="molecule type" value="Genomic_DNA"/>
</dbReference>
<sequence length="170" mass="18490">MRMGQWEWLGIAHLLRPGRSALSCLVACAYEFCLKTSEIEYENIEVLYASDTLGASNASIISSEDVFINSSVRAICETENKDGLKKSPDSNNGSFEAGLNANSSSSSLSLKLKNETTKRKVAFVSVMPPVPSTTTVDSRLHLKGTEKNGKSKEDPFFNLLTGGNKKSSLF</sequence>
<reference evidence="3" key="1">
    <citation type="submission" date="2019-10" db="EMBL/GenBank/DDBJ databases">
        <authorList>
            <person name="Zhang R."/>
            <person name="Pan Y."/>
            <person name="Wang J."/>
            <person name="Ma R."/>
            <person name="Yu S."/>
        </authorList>
    </citation>
    <scope>NUCLEOTIDE SEQUENCE</scope>
    <source>
        <strain evidence="3">LA-IB0</strain>
        <tissue evidence="3">Leaf</tissue>
    </source>
</reference>
<evidence type="ECO:0000313" key="3">
    <source>
        <dbReference type="EMBL" id="KAG8365065.1"/>
    </source>
</evidence>
<protein>
    <submittedName>
        <fullName evidence="3">Uncharacterized protein</fullName>
    </submittedName>
</protein>
<feature type="region of interest" description="Disordered" evidence="1">
    <location>
        <begin position="81"/>
        <end position="104"/>
    </location>
</feature>
<dbReference type="Proteomes" id="UP000826271">
    <property type="component" value="Unassembled WGS sequence"/>
</dbReference>
<evidence type="ECO:0000313" key="4">
    <source>
        <dbReference type="Proteomes" id="UP000826271"/>
    </source>
</evidence>
<accession>A0AAV6WDL4</accession>
<feature type="signal peptide" evidence="2">
    <location>
        <begin position="1"/>
        <end position="21"/>
    </location>
</feature>
<organism evidence="3 4">
    <name type="scientific">Buddleja alternifolia</name>
    <dbReference type="NCBI Taxonomy" id="168488"/>
    <lineage>
        <taxon>Eukaryota</taxon>
        <taxon>Viridiplantae</taxon>
        <taxon>Streptophyta</taxon>
        <taxon>Embryophyta</taxon>
        <taxon>Tracheophyta</taxon>
        <taxon>Spermatophyta</taxon>
        <taxon>Magnoliopsida</taxon>
        <taxon>eudicotyledons</taxon>
        <taxon>Gunneridae</taxon>
        <taxon>Pentapetalae</taxon>
        <taxon>asterids</taxon>
        <taxon>lamiids</taxon>
        <taxon>Lamiales</taxon>
        <taxon>Scrophulariaceae</taxon>
        <taxon>Buddlejeae</taxon>
        <taxon>Buddleja</taxon>
    </lineage>
</organism>